<dbReference type="InterPro" id="IPR017969">
    <property type="entry name" value="Heavy-metal-associated_CS"/>
</dbReference>
<keyword evidence="2" id="KW-1133">Transmembrane helix</keyword>
<proteinExistence type="predicted"/>
<dbReference type="EMBL" id="RFKV01000039">
    <property type="protein sequence ID" value="RMD77374.1"/>
    <property type="molecule type" value="Genomic_DNA"/>
</dbReference>
<dbReference type="Gene3D" id="3.30.70.100">
    <property type="match status" value="1"/>
</dbReference>
<dbReference type="Pfam" id="PF00403">
    <property type="entry name" value="HMA"/>
    <property type="match status" value="1"/>
</dbReference>
<dbReference type="PANTHER" id="PTHR42208:SF1">
    <property type="entry name" value="HEAVY METAL TRANSPORTER"/>
    <property type="match status" value="1"/>
</dbReference>
<dbReference type="PROSITE" id="PS50846">
    <property type="entry name" value="HMA_2"/>
    <property type="match status" value="1"/>
</dbReference>
<dbReference type="Proteomes" id="UP000269410">
    <property type="component" value="Unassembled WGS sequence"/>
</dbReference>
<feature type="transmembrane region" description="Helical" evidence="2">
    <location>
        <begin position="136"/>
        <end position="161"/>
    </location>
</feature>
<evidence type="ECO:0000313" key="4">
    <source>
        <dbReference type="EMBL" id="RMD77374.1"/>
    </source>
</evidence>
<dbReference type="InterPro" id="IPR006121">
    <property type="entry name" value="HMA_dom"/>
</dbReference>
<dbReference type="PROSITE" id="PS01047">
    <property type="entry name" value="HMA_1"/>
    <property type="match status" value="1"/>
</dbReference>
<sequence length="347" mass="37839">MFLVAGDLLTSSNMSDDNQVKCYKFKVKGMHCASCELLLESKLSSLPGVRKVDAKLGSNMIEIHTTSSSSAEELASAISKVVEKDGYLIDQQLYKTNQFDEWFYSVPLSVFFILVYAVVVRAGLFQSDVTNLDERLQVFVLGIGASLSSCMALVGGIVFSISSALDGQPPGKRYLYHASFHLGRLIGFFFLGGLIGVVGSVLKPSAGFSVVLNLLVVFVFLILGISQIFPQSFSKFQFRLPKLFGRLVVKLKVSSPQSSFLIGALTFFIPCGFTNSIQIKALESGSFLSSAIIMFTFALGTLPVLAMISFASTNLSERFNNGIFKKTIGILILALAFYNLILVLNRI</sequence>
<protein>
    <submittedName>
        <fullName evidence="4">Sulfite exporter TauE/SafE family protein</fullName>
    </submittedName>
</protein>
<feature type="transmembrane region" description="Helical" evidence="2">
    <location>
        <begin position="208"/>
        <end position="229"/>
    </location>
</feature>
<dbReference type="Pfam" id="PF13386">
    <property type="entry name" value="DsbD_2"/>
    <property type="match status" value="1"/>
</dbReference>
<evidence type="ECO:0000256" key="2">
    <source>
        <dbReference type="SAM" id="Phobius"/>
    </source>
</evidence>
<reference evidence="4 5" key="1">
    <citation type="submission" date="2018-10" db="EMBL/GenBank/DDBJ databases">
        <title>Thermophilic Lithotrophy and Phototrophy in an Intertidal, Iron-rich, Geothermal Spring.</title>
        <authorList>
            <person name="Ward L.M."/>
            <person name="Idei A."/>
            <person name="Nakagawa M."/>
            <person name="Ueno Y."/>
            <person name="Fischer W."/>
            <person name="Mcglynn S.E."/>
        </authorList>
    </citation>
    <scope>NUCLEOTIDE SEQUENCE [LARGE SCALE GENOMIC DNA]</scope>
    <source>
        <strain evidence="4">J137</strain>
    </source>
</reference>
<gene>
    <name evidence="4" type="ORF">D6810_01130</name>
</gene>
<keyword evidence="1" id="KW-0479">Metal-binding</keyword>
<keyword evidence="2" id="KW-0812">Transmembrane</keyword>
<keyword evidence="2" id="KW-0472">Membrane</keyword>
<feature type="transmembrane region" description="Helical" evidence="2">
    <location>
        <begin position="291"/>
        <end position="311"/>
    </location>
</feature>
<accession>A0A3M0Z0T1</accession>
<evidence type="ECO:0000313" key="5">
    <source>
        <dbReference type="Proteomes" id="UP000269410"/>
    </source>
</evidence>
<evidence type="ECO:0000256" key="1">
    <source>
        <dbReference type="ARBA" id="ARBA00022723"/>
    </source>
</evidence>
<dbReference type="InterPro" id="IPR039447">
    <property type="entry name" value="UreH-like_TM_dom"/>
</dbReference>
<feature type="transmembrane region" description="Helical" evidence="2">
    <location>
        <begin position="182"/>
        <end position="202"/>
    </location>
</feature>
<feature type="transmembrane region" description="Helical" evidence="2">
    <location>
        <begin position="102"/>
        <end position="124"/>
    </location>
</feature>
<organism evidence="4 5">
    <name type="scientific">Candidatus Dojkabacteria bacterium</name>
    <dbReference type="NCBI Taxonomy" id="2099670"/>
    <lineage>
        <taxon>Bacteria</taxon>
        <taxon>Candidatus Dojkabacteria</taxon>
    </lineage>
</organism>
<dbReference type="GO" id="GO:0046872">
    <property type="term" value="F:metal ion binding"/>
    <property type="evidence" value="ECO:0007669"/>
    <property type="project" value="UniProtKB-KW"/>
</dbReference>
<dbReference type="InterPro" id="IPR036163">
    <property type="entry name" value="HMA_dom_sf"/>
</dbReference>
<feature type="transmembrane region" description="Helical" evidence="2">
    <location>
        <begin position="323"/>
        <end position="344"/>
    </location>
</feature>
<comment type="caution">
    <text evidence="4">The sequence shown here is derived from an EMBL/GenBank/DDBJ whole genome shotgun (WGS) entry which is preliminary data.</text>
</comment>
<dbReference type="SUPFAM" id="SSF55008">
    <property type="entry name" value="HMA, heavy metal-associated domain"/>
    <property type="match status" value="1"/>
</dbReference>
<feature type="domain" description="HMA" evidence="3">
    <location>
        <begin position="21"/>
        <end position="90"/>
    </location>
</feature>
<name>A0A3M0Z0T1_9BACT</name>
<dbReference type="AlphaFoldDB" id="A0A3M0Z0T1"/>
<evidence type="ECO:0000259" key="3">
    <source>
        <dbReference type="PROSITE" id="PS50846"/>
    </source>
</evidence>
<dbReference type="PANTHER" id="PTHR42208">
    <property type="entry name" value="HEAVY METAL TRANSPORTER-RELATED"/>
    <property type="match status" value="1"/>
</dbReference>
<feature type="transmembrane region" description="Helical" evidence="2">
    <location>
        <begin position="260"/>
        <end position="279"/>
    </location>
</feature>